<accession>A0A494VQE8</accession>
<keyword evidence="2" id="KW-0677">Repeat</keyword>
<name>A0A494VQE8_9SPHI</name>
<keyword evidence="1 5" id="KW-0732">Signal</keyword>
<dbReference type="PANTHER" id="PTHR10680">
    <property type="entry name" value="PEPTIDYL-GLYCINE ALPHA-AMIDATING MONOOXYGENASE"/>
    <property type="match status" value="1"/>
</dbReference>
<reference evidence="8 9" key="1">
    <citation type="submission" date="2018-10" db="EMBL/GenBank/DDBJ databases">
        <title>Genome sequencing of Mucilaginibacter sp. HYN0043.</title>
        <authorList>
            <person name="Kim M."/>
            <person name="Yi H."/>
        </authorList>
    </citation>
    <scope>NUCLEOTIDE SEQUENCE [LARGE SCALE GENOMIC DNA]</scope>
    <source>
        <strain evidence="8 9">HYN0043</strain>
    </source>
</reference>
<organism evidence="8 9">
    <name type="scientific">Mucilaginibacter celer</name>
    <dbReference type="NCBI Taxonomy" id="2305508"/>
    <lineage>
        <taxon>Bacteria</taxon>
        <taxon>Pseudomonadati</taxon>
        <taxon>Bacteroidota</taxon>
        <taxon>Sphingobacteriia</taxon>
        <taxon>Sphingobacteriales</taxon>
        <taxon>Sphingobacteriaceae</taxon>
        <taxon>Mucilaginibacter</taxon>
    </lineage>
</organism>
<dbReference type="AlphaFoldDB" id="A0A494VQE8"/>
<evidence type="ECO:0000256" key="5">
    <source>
        <dbReference type="SAM" id="SignalP"/>
    </source>
</evidence>
<feature type="signal peptide" evidence="5">
    <location>
        <begin position="1"/>
        <end position="23"/>
    </location>
</feature>
<gene>
    <name evidence="8" type="ORF">HYN43_021860</name>
</gene>
<evidence type="ECO:0000256" key="1">
    <source>
        <dbReference type="ARBA" id="ARBA00022729"/>
    </source>
</evidence>
<dbReference type="Pfam" id="PF19408">
    <property type="entry name" value="PKD_6"/>
    <property type="match status" value="1"/>
</dbReference>
<dbReference type="InterPro" id="IPR011042">
    <property type="entry name" value="6-blade_b-propeller_TolB-like"/>
</dbReference>
<dbReference type="KEGG" id="muh:HYN43_021860"/>
<evidence type="ECO:0000256" key="3">
    <source>
        <dbReference type="ARBA" id="ARBA00023180"/>
    </source>
</evidence>
<evidence type="ECO:0000313" key="9">
    <source>
        <dbReference type="Proteomes" id="UP000270046"/>
    </source>
</evidence>
<evidence type="ECO:0000259" key="6">
    <source>
        <dbReference type="Pfam" id="PF18962"/>
    </source>
</evidence>
<dbReference type="OrthoDB" id="791543at2"/>
<feature type="repeat" description="NHL" evidence="4">
    <location>
        <begin position="227"/>
        <end position="264"/>
    </location>
</feature>
<feature type="domain" description="Secretion system C-terminal sorting" evidence="6">
    <location>
        <begin position="512"/>
        <end position="583"/>
    </location>
</feature>
<dbReference type="PROSITE" id="PS51125">
    <property type="entry name" value="NHL"/>
    <property type="match status" value="2"/>
</dbReference>
<feature type="chain" id="PRO_5019765481" evidence="5">
    <location>
        <begin position="24"/>
        <end position="590"/>
    </location>
</feature>
<dbReference type="SUPFAM" id="SSF101898">
    <property type="entry name" value="NHL repeat"/>
    <property type="match status" value="1"/>
</dbReference>
<protein>
    <submittedName>
        <fullName evidence="8">T9SS C-terminal target domain-containing protein</fullName>
    </submittedName>
</protein>
<dbReference type="CDD" id="cd05819">
    <property type="entry name" value="NHL"/>
    <property type="match status" value="1"/>
</dbReference>
<dbReference type="EMBL" id="CP032869">
    <property type="protein sequence ID" value="AYL97776.1"/>
    <property type="molecule type" value="Genomic_DNA"/>
</dbReference>
<dbReference type="Proteomes" id="UP000270046">
    <property type="component" value="Chromosome"/>
</dbReference>
<sequence length="590" mass="62345">MKKFFLQGLLILCMSGSALYTHAQTRSAIIVGDTCEGSTLTGSLTSGTIGEVKWYKDTTLLVARGRYDPNGVIVAGGNGSGTGPNQMYDTRGLYLYHNQIYVVTGQSVQKWVQGATSGVVVAGGNGKGSALNQFYSPQDVVVDDAGNIYVSDYLSSSVRKWAPGATSGTIVVGGNGYGAAANQLSNPQSLCMDRFGNIYVSDRWNARVQKWAPGATSGTTVAGGNGKGSAANQLYETSGVAVDYAGNVYVADTYNYRVQKWAPGATTGVTVAGGNGNGTNANQLSFPQELSVDSAGNLYVLDAGRVQRWAVGATYGVTVAGGLGVPSNGTEMSKISTSFGMYFDPVSSQIYVSDLFEARVRKFKVANIANSQLTNVAPAVYKVQIKMVNNVEYTSAPIKITAKPVFPGAITGPDQLASQAVGRYKLNPVQKDVTYSWTVPDDATIQSGQGTSIIYVKWGNTTGPITVTAFNTCGTSATRTRYINVQTGPMVLKAKDVLSKAPEQQSQPLATIYPNPTASSASVAFTTQKNLGYELTVTNMAGKAMLKQKGQAQAGKNSAPLDISNFNRGVYIVNIRYADNTTQVLKISKQ</sequence>
<dbReference type="InterPro" id="IPR001258">
    <property type="entry name" value="NHL_repeat"/>
</dbReference>
<dbReference type="NCBIfam" id="TIGR04183">
    <property type="entry name" value="Por_Secre_tail"/>
    <property type="match status" value="1"/>
</dbReference>
<evidence type="ECO:0000313" key="8">
    <source>
        <dbReference type="EMBL" id="AYL97776.1"/>
    </source>
</evidence>
<evidence type="ECO:0000259" key="7">
    <source>
        <dbReference type="Pfam" id="PF19408"/>
    </source>
</evidence>
<evidence type="ECO:0000256" key="4">
    <source>
        <dbReference type="PROSITE-ProRule" id="PRU00504"/>
    </source>
</evidence>
<dbReference type="Pfam" id="PF18962">
    <property type="entry name" value="Por_Secre_tail"/>
    <property type="match status" value="1"/>
</dbReference>
<feature type="domain" description="PKD-like" evidence="7">
    <location>
        <begin position="404"/>
        <end position="480"/>
    </location>
</feature>
<dbReference type="GO" id="GO:0005576">
    <property type="term" value="C:extracellular region"/>
    <property type="evidence" value="ECO:0007669"/>
    <property type="project" value="TreeGrafter"/>
</dbReference>
<dbReference type="Gene3D" id="2.120.10.30">
    <property type="entry name" value="TolB, C-terminal domain"/>
    <property type="match status" value="2"/>
</dbReference>
<dbReference type="PANTHER" id="PTHR10680:SF14">
    <property type="entry name" value="PEPTIDYL-GLYCINE ALPHA-AMIDATING MONOOXYGENASE"/>
    <property type="match status" value="1"/>
</dbReference>
<dbReference type="Pfam" id="PF01436">
    <property type="entry name" value="NHL"/>
    <property type="match status" value="2"/>
</dbReference>
<evidence type="ECO:0000256" key="2">
    <source>
        <dbReference type="ARBA" id="ARBA00022737"/>
    </source>
</evidence>
<keyword evidence="3" id="KW-0325">Glycoprotein</keyword>
<dbReference type="InterPro" id="IPR045829">
    <property type="entry name" value="PKD_6"/>
</dbReference>
<keyword evidence="9" id="KW-1185">Reference proteome</keyword>
<dbReference type="InterPro" id="IPR026444">
    <property type="entry name" value="Secre_tail"/>
</dbReference>
<feature type="repeat" description="NHL" evidence="4">
    <location>
        <begin position="177"/>
        <end position="214"/>
    </location>
</feature>
<dbReference type="RefSeq" id="WP_119406059.1">
    <property type="nucleotide sequence ID" value="NZ_CP032869.1"/>
</dbReference>
<proteinExistence type="predicted"/>